<reference evidence="3" key="1">
    <citation type="submission" date="2025-08" db="UniProtKB">
        <authorList>
            <consortium name="Ensembl"/>
        </authorList>
    </citation>
    <scope>IDENTIFICATION</scope>
</reference>
<dbReference type="GO" id="GO:0000077">
    <property type="term" value="P:DNA damage checkpoint signaling"/>
    <property type="evidence" value="ECO:0007669"/>
    <property type="project" value="InterPro"/>
</dbReference>
<evidence type="ECO:0000313" key="4">
    <source>
        <dbReference type="Proteomes" id="UP000694569"/>
    </source>
</evidence>
<evidence type="ECO:0000313" key="3">
    <source>
        <dbReference type="Ensembl" id="ENSLLEP00000044456.1"/>
    </source>
</evidence>
<reference evidence="3" key="2">
    <citation type="submission" date="2025-09" db="UniProtKB">
        <authorList>
            <consortium name="Ensembl"/>
        </authorList>
    </citation>
    <scope>IDENTIFICATION</scope>
</reference>
<dbReference type="InterPro" id="IPR033349">
    <property type="entry name" value="ATRIP"/>
</dbReference>
<evidence type="ECO:0000256" key="1">
    <source>
        <dbReference type="SAM" id="Coils"/>
    </source>
</evidence>
<feature type="region of interest" description="Disordered" evidence="2">
    <location>
        <begin position="249"/>
        <end position="278"/>
    </location>
</feature>
<dbReference type="PANTHER" id="PTHR28594">
    <property type="entry name" value="ATR-INTERACTING PROTEIN"/>
    <property type="match status" value="1"/>
</dbReference>
<dbReference type="PANTHER" id="PTHR28594:SF1">
    <property type="entry name" value="ATR-INTERACTING PROTEIN"/>
    <property type="match status" value="1"/>
</dbReference>
<dbReference type="AlphaFoldDB" id="A0A8C5QYY4"/>
<dbReference type="OrthoDB" id="6428926at2759"/>
<feature type="compositionally biased region" description="Polar residues" evidence="2">
    <location>
        <begin position="25"/>
        <end position="39"/>
    </location>
</feature>
<sequence length="799" mass="89621">MSVNPLFSKKRENSLMCGIGGLHSNTSLTHQQSPAASNNDRSKCPPPKRYRTDITPDSKTMADPFCDGEDFTADDLEEIDVLASQAYTQDTEVTDTNKSRIQSKQLTNKQSNYKGTKTVQQINQHRPLKGPPESCEDKSDCGLKGLHTEYEDLKQKLKELQHQVVIKNGEIKVLRDALRQTESNLDQQKMSQVLAEKEKVQIFSEKEKELLRKLQSLKSELEFKDAEMNELKTKLHSNERNRIPVLAVSPKKSSPKAVQGESFASPQPGKSDFPTKQSFNADMTVKPTTTFVSVTKASTVKSENEVFENAVRQVKILSHFCLTQRKSNQGSILLNALMQQSLRPGSLGLYHLLSNNPDVVTGSATCSSHSSKSSCTSSSSDGFPSPCSPLKDAQKLAITALNSIAVGEDLTWKKAQSRKEWLHLNKLSRLAGAIHLLPLVEYHITAYYHALLAFEKSEARPSESQAESSRLDKIVASSAEDTLSSLIEPCLASLEILYHLVFHSLEVVKTLLQSTVASEPLSEGESGRLDQPKVDFCEEIPHPLFKKITSLLCVTAVTSHRDFVRNKILRVLVKLAENSPIDLLYRFHSLFATPALLQCLSLESPTSVAHMFVRVLTVLSDLQKLAGLLCTCSENCVLHAIYTYVISRPDKTVSDSLWLQFEQEVVRFLTKLYIHGWSTTVGESGVPCPCNREVVRALVLTLHQEWLSIRRFAFFPPFAAHSKCVQFLRETVLLLHTISQKDKNFNEHCLEVLHQYDQAVPGVRTVLKKFNVLREMEEYALDELCPPEIETEEEYMDCT</sequence>
<accession>A0A8C5QYY4</accession>
<feature type="coiled-coil region" evidence="1">
    <location>
        <begin position="143"/>
        <end position="241"/>
    </location>
</feature>
<keyword evidence="1" id="KW-0175">Coiled coil</keyword>
<dbReference type="GeneTree" id="ENSGT00390000012850"/>
<keyword evidence="4" id="KW-1185">Reference proteome</keyword>
<feature type="region of interest" description="Disordered" evidence="2">
    <location>
        <begin position="25"/>
        <end position="63"/>
    </location>
</feature>
<name>A0A8C5QYY4_9ANUR</name>
<protein>
    <recommendedName>
        <fullName evidence="5">ATR-interacting protein</fullName>
    </recommendedName>
</protein>
<evidence type="ECO:0000256" key="2">
    <source>
        <dbReference type="SAM" id="MobiDB-lite"/>
    </source>
</evidence>
<proteinExistence type="predicted"/>
<dbReference type="GO" id="GO:0006281">
    <property type="term" value="P:DNA repair"/>
    <property type="evidence" value="ECO:0007669"/>
    <property type="project" value="TreeGrafter"/>
</dbReference>
<organism evidence="3 4">
    <name type="scientific">Leptobrachium leishanense</name>
    <name type="common">Leishan spiny toad</name>
    <dbReference type="NCBI Taxonomy" id="445787"/>
    <lineage>
        <taxon>Eukaryota</taxon>
        <taxon>Metazoa</taxon>
        <taxon>Chordata</taxon>
        <taxon>Craniata</taxon>
        <taxon>Vertebrata</taxon>
        <taxon>Euteleostomi</taxon>
        <taxon>Amphibia</taxon>
        <taxon>Batrachia</taxon>
        <taxon>Anura</taxon>
        <taxon>Pelobatoidea</taxon>
        <taxon>Megophryidae</taxon>
        <taxon>Leptobrachium</taxon>
    </lineage>
</organism>
<evidence type="ECO:0008006" key="5">
    <source>
        <dbReference type="Google" id="ProtNLM"/>
    </source>
</evidence>
<dbReference type="Proteomes" id="UP000694569">
    <property type="component" value="Unplaced"/>
</dbReference>
<dbReference type="Ensembl" id="ENSLLET00000046236.1">
    <property type="protein sequence ID" value="ENSLLEP00000044456.1"/>
    <property type="gene ID" value="ENSLLEG00000028234.1"/>
</dbReference>